<keyword evidence="3" id="KW-1185">Reference proteome</keyword>
<dbReference type="Pfam" id="PF10117">
    <property type="entry name" value="McrBC"/>
    <property type="match status" value="1"/>
</dbReference>
<keyword evidence="2" id="KW-0255">Endonuclease</keyword>
<dbReference type="PROSITE" id="PS50172">
    <property type="entry name" value="BRCT"/>
    <property type="match status" value="1"/>
</dbReference>
<comment type="caution">
    <text evidence="2">The sequence shown here is derived from an EMBL/GenBank/DDBJ whole genome shotgun (WGS) entry which is preliminary data.</text>
</comment>
<gene>
    <name evidence="2" type="ORF">FGF68_10710</name>
</gene>
<feature type="domain" description="BRCT" evidence="1">
    <location>
        <begin position="1"/>
        <end position="20"/>
    </location>
</feature>
<reference evidence="2 3" key="1">
    <citation type="submission" date="2019-05" db="EMBL/GenBank/DDBJ databases">
        <title>Draft Whole-Genome sequence of the green sulfur bacterium Prosthecochloris vibrioformis DSM 260.</title>
        <authorList>
            <person name="Meyer T.E."/>
            <person name="Kyndt J.A."/>
        </authorList>
    </citation>
    <scope>NUCLEOTIDE SEQUENCE [LARGE SCALE GENOMIC DNA]</scope>
    <source>
        <strain evidence="2 3">DSM 260</strain>
    </source>
</reference>
<dbReference type="EMBL" id="VDCI01000023">
    <property type="protein sequence ID" value="TNJ34028.1"/>
    <property type="molecule type" value="Genomic_DNA"/>
</dbReference>
<dbReference type="GO" id="GO:0004519">
    <property type="term" value="F:endonuclease activity"/>
    <property type="evidence" value="ECO:0007669"/>
    <property type="project" value="UniProtKB-KW"/>
</dbReference>
<name>A0A5C4RSL3_PROVB</name>
<accession>A0A5C4RSL3</accession>
<dbReference type="AlphaFoldDB" id="A0A5C4RSL3"/>
<dbReference type="PANTHER" id="PTHR38733">
    <property type="entry name" value="PROTEIN MCRC"/>
    <property type="match status" value="1"/>
</dbReference>
<keyword evidence="2" id="KW-0540">Nuclease</keyword>
<evidence type="ECO:0000313" key="2">
    <source>
        <dbReference type="EMBL" id="TNJ34028.1"/>
    </source>
</evidence>
<keyword evidence="2" id="KW-0378">Hydrolase</keyword>
<dbReference type="PANTHER" id="PTHR38733:SF1">
    <property type="entry name" value="TYPE IV METHYL-DIRECTED RESTRICTION ENZYME ECOKMCRBC"/>
    <property type="match status" value="1"/>
</dbReference>
<organism evidence="2 3">
    <name type="scientific">Prosthecochloris vibrioformis</name>
    <name type="common">Chlorobium vibrioforme</name>
    <dbReference type="NCBI Taxonomy" id="1098"/>
    <lineage>
        <taxon>Bacteria</taxon>
        <taxon>Pseudomonadati</taxon>
        <taxon>Chlorobiota</taxon>
        <taxon>Chlorobiia</taxon>
        <taxon>Chlorobiales</taxon>
        <taxon>Chlorobiaceae</taxon>
        <taxon>Prosthecochloris</taxon>
    </lineage>
</organism>
<dbReference type="InterPro" id="IPR001357">
    <property type="entry name" value="BRCT_dom"/>
</dbReference>
<dbReference type="InterPro" id="IPR019292">
    <property type="entry name" value="McrC"/>
</dbReference>
<evidence type="ECO:0000313" key="3">
    <source>
        <dbReference type="Proteomes" id="UP000309544"/>
    </source>
</evidence>
<proteinExistence type="predicted"/>
<evidence type="ECO:0000259" key="1">
    <source>
        <dbReference type="PROSITE" id="PS50172"/>
    </source>
</evidence>
<dbReference type="Proteomes" id="UP000309544">
    <property type="component" value="Unassembled WGS sequence"/>
</dbReference>
<dbReference type="RefSeq" id="WP_139627067.1">
    <property type="nucleotide sequence ID" value="NZ_VDCI01000023.1"/>
</dbReference>
<protein>
    <submittedName>
        <fullName evidence="2">Restriction endonuclease</fullName>
    </submittedName>
</protein>
<sequence length="482" mass="55589">MWLFDIIKNGTLVDNQSYLVNQGILTNRRLGESIALSTKSKGQWTYPHNDESAIWHFLNSVSRDVEKTLNDNIADALILFNDEDYEHNTDGGFIGVTGTDARNFHLNTGNLIGFVKRGDYSLKISSRFGDAFLQYIIADADGFLELENIGGESHADGYEWLLAYLWNIKFKRAYRLGLPKTYITKNDRISRVRGTINAVDYFRNKTSGKYLCSYREHSYDSPATSLFIKAYEAVEHYSFCQRTRNVYNAFLTANQGVKRSRQEILRTPYFTNPFYNDYNVLIDLSKQVISRKGSDFDSQHDSSTFFFDISMLFEYFIRKLIKRDGVRLLSKFEQRYEIPAGALGSYMRKLEPDLVFESDGGLYVFDVKYKAFDPQFGVKREDLFQLHTYIGQYGNGASIKGCGFVYPISEERWAALNLDKSQGLISDVIRQQGQDIPFHVLFLKVPDNTSLDFNRLMSEQCRMFIDTIQSKILIREKVAAWA</sequence>